<keyword evidence="3" id="KW-1185">Reference proteome</keyword>
<dbReference type="EMBL" id="JACXAJ010000006">
    <property type="protein sequence ID" value="MBD1398138.1"/>
    <property type="molecule type" value="Genomic_DNA"/>
</dbReference>
<protein>
    <submittedName>
        <fullName evidence="2">Uncharacterized protein</fullName>
    </submittedName>
</protein>
<feature type="region of interest" description="Disordered" evidence="1">
    <location>
        <begin position="49"/>
        <end position="68"/>
    </location>
</feature>
<evidence type="ECO:0000313" key="3">
    <source>
        <dbReference type="Proteomes" id="UP000625551"/>
    </source>
</evidence>
<dbReference type="RefSeq" id="WP_191184282.1">
    <property type="nucleotide sequence ID" value="NZ_JACXAJ010000006.1"/>
</dbReference>
<dbReference type="Proteomes" id="UP000625551">
    <property type="component" value="Unassembled WGS sequence"/>
</dbReference>
<gene>
    <name evidence="2" type="ORF">H9Q13_13265</name>
</gene>
<reference evidence="2 3" key="1">
    <citation type="submission" date="2020-09" db="EMBL/GenBank/DDBJ databases">
        <title>Genome sequencing and assembly of Pontibacter sp.</title>
        <authorList>
            <person name="Chhetri G."/>
        </authorList>
    </citation>
    <scope>NUCLEOTIDE SEQUENCE [LARGE SCALE GENOMIC DNA]</scope>
    <source>
        <strain evidence="2 3">JH31</strain>
    </source>
</reference>
<proteinExistence type="predicted"/>
<evidence type="ECO:0000313" key="2">
    <source>
        <dbReference type="EMBL" id="MBD1398138.1"/>
    </source>
</evidence>
<name>A0ABR7XIR9_9BACT</name>
<accession>A0ABR7XIR9</accession>
<organism evidence="2 3">
    <name type="scientific">Pontibacter aquaedesilientis</name>
    <dbReference type="NCBI Taxonomy" id="2766980"/>
    <lineage>
        <taxon>Bacteria</taxon>
        <taxon>Pseudomonadati</taxon>
        <taxon>Bacteroidota</taxon>
        <taxon>Cytophagia</taxon>
        <taxon>Cytophagales</taxon>
        <taxon>Hymenobacteraceae</taxon>
        <taxon>Pontibacter</taxon>
    </lineage>
</organism>
<sequence>MRKYCSLGKECKLKYQLDLAFITGELPVAIADQIGRSTYGLKDCMKFSDNPNDGYKPPKRPAPDNTPDNQMVLPFAWQEIAQEKKWELVL</sequence>
<evidence type="ECO:0000256" key="1">
    <source>
        <dbReference type="SAM" id="MobiDB-lite"/>
    </source>
</evidence>
<comment type="caution">
    <text evidence="2">The sequence shown here is derived from an EMBL/GenBank/DDBJ whole genome shotgun (WGS) entry which is preliminary data.</text>
</comment>